<name>A0AA40G6C9_9HYME</name>
<accession>A0AA40G6C9</accession>
<organism evidence="1 2">
    <name type="scientific">Melipona bicolor</name>
    <dbReference type="NCBI Taxonomy" id="60889"/>
    <lineage>
        <taxon>Eukaryota</taxon>
        <taxon>Metazoa</taxon>
        <taxon>Ecdysozoa</taxon>
        <taxon>Arthropoda</taxon>
        <taxon>Hexapoda</taxon>
        <taxon>Insecta</taxon>
        <taxon>Pterygota</taxon>
        <taxon>Neoptera</taxon>
        <taxon>Endopterygota</taxon>
        <taxon>Hymenoptera</taxon>
        <taxon>Apocrita</taxon>
        <taxon>Aculeata</taxon>
        <taxon>Apoidea</taxon>
        <taxon>Anthophila</taxon>
        <taxon>Apidae</taxon>
        <taxon>Melipona</taxon>
    </lineage>
</organism>
<protein>
    <submittedName>
        <fullName evidence="1">Uncharacterized protein</fullName>
    </submittedName>
</protein>
<dbReference type="AlphaFoldDB" id="A0AA40G6C9"/>
<evidence type="ECO:0000313" key="1">
    <source>
        <dbReference type="EMBL" id="KAK1131956.1"/>
    </source>
</evidence>
<dbReference type="EMBL" id="JAHYIQ010000005">
    <property type="protein sequence ID" value="KAK1131956.1"/>
    <property type="molecule type" value="Genomic_DNA"/>
</dbReference>
<reference evidence="1" key="1">
    <citation type="submission" date="2021-10" db="EMBL/GenBank/DDBJ databases">
        <title>Melipona bicolor Genome sequencing and assembly.</title>
        <authorList>
            <person name="Araujo N.S."/>
            <person name="Arias M.C."/>
        </authorList>
    </citation>
    <scope>NUCLEOTIDE SEQUENCE</scope>
    <source>
        <strain evidence="1">USP_2M_L1-L4_2017</strain>
        <tissue evidence="1">Whole body</tissue>
    </source>
</reference>
<dbReference type="Proteomes" id="UP001177670">
    <property type="component" value="Unassembled WGS sequence"/>
</dbReference>
<gene>
    <name evidence="1" type="ORF">K0M31_016098</name>
</gene>
<evidence type="ECO:0000313" key="2">
    <source>
        <dbReference type="Proteomes" id="UP001177670"/>
    </source>
</evidence>
<proteinExistence type="predicted"/>
<keyword evidence="2" id="KW-1185">Reference proteome</keyword>
<sequence length="99" mass="11230">MSKESGVLRNKKGGIGVTKLVKVRKGRAGSSEIDLEKWCKRRVEVEREVEKMRVDGIKEVGIPKQGENEAKQKEEGMAGVEEIKKMIQEMGLQQQEMMK</sequence>
<comment type="caution">
    <text evidence="1">The sequence shown here is derived from an EMBL/GenBank/DDBJ whole genome shotgun (WGS) entry which is preliminary data.</text>
</comment>